<comment type="caution">
    <text evidence="1">The sequence shown here is derived from an EMBL/GenBank/DDBJ whole genome shotgun (WGS) entry which is preliminary data.</text>
</comment>
<proteinExistence type="predicted"/>
<evidence type="ECO:0000313" key="2">
    <source>
        <dbReference type="Proteomes" id="UP000578688"/>
    </source>
</evidence>
<dbReference type="GO" id="GO:0016740">
    <property type="term" value="F:transferase activity"/>
    <property type="evidence" value="ECO:0007669"/>
    <property type="project" value="UniProtKB-KW"/>
</dbReference>
<dbReference type="SUPFAM" id="SSF53756">
    <property type="entry name" value="UDP-Glycosyltransferase/glycogen phosphorylase"/>
    <property type="match status" value="1"/>
</dbReference>
<protein>
    <submittedName>
        <fullName evidence="1">UDP:flavonoid glycosyltransferase YjiC (YdhE family)</fullName>
    </submittedName>
</protein>
<dbReference type="AlphaFoldDB" id="A0A7Y9XLM6"/>
<gene>
    <name evidence="1" type="ORF">FHR27_000999</name>
</gene>
<organism evidence="1 2">
    <name type="scientific">Phytopseudomonas flavescens</name>
    <dbReference type="NCBI Taxonomy" id="29435"/>
    <lineage>
        <taxon>Bacteria</taxon>
        <taxon>Pseudomonadati</taxon>
        <taxon>Pseudomonadota</taxon>
        <taxon>Gammaproteobacteria</taxon>
        <taxon>Pseudomonadales</taxon>
        <taxon>Pseudomonadaceae</taxon>
        <taxon>Phytopseudomonas</taxon>
    </lineage>
</organism>
<keyword evidence="2" id="KW-1185">Reference proteome</keyword>
<dbReference type="Gene3D" id="3.40.50.2000">
    <property type="entry name" value="Glycogen Phosphorylase B"/>
    <property type="match status" value="2"/>
</dbReference>
<sequence>MPAKKILIFAEAVTLAHLVRPYQLAKVLVQSGYRVHFASADRFQFVFDQPDIEHHWIESVAHGRFLERVETGRCLYSAQELIDYVGEEVELIRRLSPDLVMGDFRHSLSISTRLARALYINLINAYWSPWQHQMVLPVPQLRQVALHRIPGMKHVMPLMSRIIFHVQGRALNQAREHFGLPPFSHCLHGWTFGDHTAYYDVPAHFDLPALPANHHFIGHVPWQPTAVPPSDQLLDGLADPFVYVALGSSAGAGVLGAVVERLMRLGLELVVSGVAKQDRPASWDHRVRSAPLVAGEVIARRASLVITNGGSPSSYQALAAGTPVLGVAVNMDQLLAMSNLQRLGGGYLLRPGEIASGRFDSRVQSLLNGECQHSVRVLAEQLGSMDYRQQLPQLVQRVIDFDDASASRESTDASKRAEQARLSAASWTLPPILRSSLINAPMREDVH</sequence>
<keyword evidence="1" id="KW-0808">Transferase</keyword>
<dbReference type="RefSeq" id="WP_179537976.1">
    <property type="nucleotide sequence ID" value="NZ_JACBYV010000001.1"/>
</dbReference>
<reference evidence="1 2" key="1">
    <citation type="submission" date="2020-07" db="EMBL/GenBank/DDBJ databases">
        <title>Genomic analyses of the natural microbiome of Caenorhabditis elegans.</title>
        <authorList>
            <person name="Samuel B."/>
        </authorList>
    </citation>
    <scope>NUCLEOTIDE SEQUENCE [LARGE SCALE GENOMIC DNA]</scope>
    <source>
        <strain evidence="1 2">BIGb0408</strain>
    </source>
</reference>
<dbReference type="Proteomes" id="UP000578688">
    <property type="component" value="Unassembled WGS sequence"/>
</dbReference>
<evidence type="ECO:0000313" key="1">
    <source>
        <dbReference type="EMBL" id="NYH72389.1"/>
    </source>
</evidence>
<accession>A0A7Y9XLM6</accession>
<name>A0A7Y9XLM6_9GAMM</name>
<dbReference type="EMBL" id="JACBYV010000001">
    <property type="protein sequence ID" value="NYH72389.1"/>
    <property type="molecule type" value="Genomic_DNA"/>
</dbReference>